<evidence type="ECO:0000313" key="5">
    <source>
        <dbReference type="EMBL" id="MBW8729147.1"/>
    </source>
</evidence>
<gene>
    <name evidence="5" type="ORF">JF625_28860</name>
</gene>
<dbReference type="GO" id="GO:0015833">
    <property type="term" value="P:peptide transport"/>
    <property type="evidence" value="ECO:0007669"/>
    <property type="project" value="TreeGrafter"/>
</dbReference>
<dbReference type="InterPro" id="IPR000914">
    <property type="entry name" value="SBP_5_dom"/>
</dbReference>
<reference evidence="5" key="1">
    <citation type="submission" date="2020-06" db="EMBL/GenBank/DDBJ databases">
        <title>Stable isotope informed genome-resolved metagenomics uncovers potential trophic interactions in rhizosphere soil.</title>
        <authorList>
            <person name="Starr E.P."/>
            <person name="Shi S."/>
            <person name="Blazewicz S.J."/>
            <person name="Koch B.J."/>
            <person name="Probst A.J."/>
            <person name="Hungate B.A."/>
            <person name="Pett-Ridge J."/>
            <person name="Firestone M.K."/>
            <person name="Banfield J.F."/>
        </authorList>
    </citation>
    <scope>NUCLEOTIDE SEQUENCE</scope>
    <source>
        <strain evidence="5">YM_69_17</strain>
    </source>
</reference>
<dbReference type="CDD" id="cd08503">
    <property type="entry name" value="PBP2_NikA_DppA_OppA_like_17"/>
    <property type="match status" value="1"/>
</dbReference>
<dbReference type="PANTHER" id="PTHR30290:SF38">
    <property type="entry name" value="D,D-DIPEPTIDE-BINDING PERIPLASMIC PROTEIN DDPA-RELATED"/>
    <property type="match status" value="1"/>
</dbReference>
<dbReference type="Gene3D" id="3.10.105.10">
    <property type="entry name" value="Dipeptide-binding Protein, Domain 3"/>
    <property type="match status" value="1"/>
</dbReference>
<dbReference type="InterPro" id="IPR030678">
    <property type="entry name" value="Peptide/Ni-bd"/>
</dbReference>
<dbReference type="GO" id="GO:0030288">
    <property type="term" value="C:outer membrane-bounded periplasmic space"/>
    <property type="evidence" value="ECO:0007669"/>
    <property type="project" value="UniProtKB-ARBA"/>
</dbReference>
<comment type="similarity">
    <text evidence="2">Belongs to the bacterial solute-binding protein 5 family.</text>
</comment>
<evidence type="ECO:0000256" key="2">
    <source>
        <dbReference type="ARBA" id="ARBA00005695"/>
    </source>
</evidence>
<dbReference type="InterPro" id="IPR039424">
    <property type="entry name" value="SBP_5"/>
</dbReference>
<protein>
    <submittedName>
        <fullName evidence="5">ABC transporter substrate-binding protein</fullName>
    </submittedName>
</protein>
<evidence type="ECO:0000313" key="6">
    <source>
        <dbReference type="Proteomes" id="UP000700706"/>
    </source>
</evidence>
<feature type="domain" description="Solute-binding protein family 5" evidence="4">
    <location>
        <begin position="114"/>
        <end position="461"/>
    </location>
</feature>
<comment type="caution">
    <text evidence="5">The sequence shown here is derived from an EMBL/GenBank/DDBJ whole genome shotgun (WGS) entry which is preliminary data.</text>
</comment>
<keyword evidence="3" id="KW-0732">Signal</keyword>
<name>A0A952FPZ0_9PROT</name>
<dbReference type="GO" id="GO:1904680">
    <property type="term" value="F:peptide transmembrane transporter activity"/>
    <property type="evidence" value="ECO:0007669"/>
    <property type="project" value="TreeGrafter"/>
</dbReference>
<evidence type="ECO:0000256" key="1">
    <source>
        <dbReference type="ARBA" id="ARBA00004418"/>
    </source>
</evidence>
<dbReference type="EMBL" id="JAEKLZ010000494">
    <property type="protein sequence ID" value="MBW8729147.1"/>
    <property type="molecule type" value="Genomic_DNA"/>
</dbReference>
<dbReference type="InterPro" id="IPR006311">
    <property type="entry name" value="TAT_signal"/>
</dbReference>
<dbReference type="PROSITE" id="PS51318">
    <property type="entry name" value="TAT"/>
    <property type="match status" value="1"/>
</dbReference>
<proteinExistence type="inferred from homology"/>
<evidence type="ECO:0000259" key="4">
    <source>
        <dbReference type="Pfam" id="PF00496"/>
    </source>
</evidence>
<dbReference type="AlphaFoldDB" id="A0A952FPZ0"/>
<organism evidence="5 6">
    <name type="scientific">Inquilinus limosus</name>
    <dbReference type="NCBI Taxonomy" id="171674"/>
    <lineage>
        <taxon>Bacteria</taxon>
        <taxon>Pseudomonadati</taxon>
        <taxon>Pseudomonadota</taxon>
        <taxon>Alphaproteobacteria</taxon>
        <taxon>Rhodospirillales</taxon>
        <taxon>Rhodospirillaceae</taxon>
        <taxon>Inquilinus</taxon>
    </lineage>
</organism>
<dbReference type="PIRSF" id="PIRSF002741">
    <property type="entry name" value="MppA"/>
    <property type="match status" value="1"/>
</dbReference>
<sequence>MSNDETPGRLHPAIPPMAEQLRAGRVGRRDFIRTAALLGMAAPAAYALAGRITGDAMIPQAAAQETPRQGGILRIGMPVMDCADPAIYDWSEKGNIGRLIVEPLVSIGTDDVSRPWLAERWEANDDVSQWTFHLRKNVKWNNGDDFTADDVIATFTRWMDSKTGSSNQGRFSGLTVKDGDTVKLAPDALERVDDHTVRFHLQTPMLQFPESLGDYPALITHRDFAKAGANLMKTPIGTGPFRLKEAAVGSRAVFEKRPAAEYWGEEVHLDGVEYIDLGSDPAAWLAALGSGQVDLIHQVPINLLPAVQAMPELKTYEKLTAETGVARFRISEPPFDKKAVRQAIQACVDHQRLTELAYQGFGTPGEDFHVSPVHPEYTPLPPPPPDIAKAKRLLAEAGYPDGLSIEISCQDALKHEIDTAQVLSEMVKPAGIDLKVNVLPGATFWDRWTKWPFSVTQWLTRPLAVQVLALGYRSGVAWNETGYANPEFDRILDQAQAMLDLEKRKVLVHQLEQIMQEDAVAIIPFWLKIFTASTAKVQGYQYHFAREMHLNTVWLSA</sequence>
<dbReference type="SUPFAM" id="SSF53850">
    <property type="entry name" value="Periplasmic binding protein-like II"/>
    <property type="match status" value="1"/>
</dbReference>
<dbReference type="Pfam" id="PF00496">
    <property type="entry name" value="SBP_bac_5"/>
    <property type="match status" value="1"/>
</dbReference>
<dbReference type="Gene3D" id="3.90.76.10">
    <property type="entry name" value="Dipeptide-binding Protein, Domain 1"/>
    <property type="match status" value="1"/>
</dbReference>
<accession>A0A952FPZ0</accession>
<dbReference type="GO" id="GO:0043190">
    <property type="term" value="C:ATP-binding cassette (ABC) transporter complex"/>
    <property type="evidence" value="ECO:0007669"/>
    <property type="project" value="InterPro"/>
</dbReference>
<dbReference type="PANTHER" id="PTHR30290">
    <property type="entry name" value="PERIPLASMIC BINDING COMPONENT OF ABC TRANSPORTER"/>
    <property type="match status" value="1"/>
</dbReference>
<evidence type="ECO:0000256" key="3">
    <source>
        <dbReference type="ARBA" id="ARBA00022729"/>
    </source>
</evidence>
<dbReference type="Proteomes" id="UP000700706">
    <property type="component" value="Unassembled WGS sequence"/>
</dbReference>
<comment type="subcellular location">
    <subcellularLocation>
        <location evidence="1">Periplasm</location>
    </subcellularLocation>
</comment>
<dbReference type="Gene3D" id="3.40.190.10">
    <property type="entry name" value="Periplasmic binding protein-like II"/>
    <property type="match status" value="1"/>
</dbReference>